<dbReference type="KEGG" id="rte:GSU10_05960"/>
<feature type="domain" description="Formyl transferase C-terminal" evidence="5">
    <location>
        <begin position="206"/>
        <end position="303"/>
    </location>
</feature>
<dbReference type="InterPro" id="IPR011034">
    <property type="entry name" value="Formyl_transferase-like_C_sf"/>
</dbReference>
<reference evidence="9" key="2">
    <citation type="submission" date="2019-12" db="EMBL/GenBank/DDBJ databases">
        <title>Complete and draft genome sequences of new strains and members of some known species of the genus Rathayibacter isolated from plants.</title>
        <authorList>
            <person name="Tarlachkov S.V."/>
            <person name="Starodumova I.P."/>
            <person name="Dorofeeva L.V."/>
            <person name="Prisyazhnaya N.V."/>
            <person name="Leyn S."/>
            <person name="Zlamal J."/>
            <person name="Elan M."/>
            <person name="Osterman A.L."/>
            <person name="Nadler S."/>
            <person name="Subbotin S.A."/>
            <person name="Evtushenko L.I."/>
        </authorList>
    </citation>
    <scope>NUCLEOTIDE SEQUENCE [LARGE SCALE GENOMIC DNA]</scope>
    <source>
        <strain evidence="9">VKM Ac-2761</strain>
    </source>
</reference>
<name>A0A166HRW8_9MICO</name>
<sequence length="314" mass="34746">MRVAMFGYQSWGHRTLQALLGSGHSVVGVVTHPTSEQAYEKIWDDSVEQLAHEHGIPVHIARRPDDALVARLTGWHPDIIVANNWRTWLPPEVFDLPPHGTLNLHDSLLPEFTGFSPVPWALISGADQVGITAHRMDGGLDTGDIAAQRAVPIGPRSTGTELVRATIDLIPDVLLDALAQIEAGTVVWRPQDLERRTFFHRRTEFDSLIDWSWPAEDLDRLVRAMSDPYPSAHTYCRGERVEVIEAHVSTFRYGGTPGRIFIREGDGMAVVAGGDAHRGGRRALVIDRVRTPDGVEHPASEYFPTGGGYLSREP</sequence>
<dbReference type="PANTHER" id="PTHR11138">
    <property type="entry name" value="METHIONYL-TRNA FORMYLTRANSFERASE"/>
    <property type="match status" value="1"/>
</dbReference>
<accession>A0A166HRW8</accession>
<evidence type="ECO:0000256" key="3">
    <source>
        <dbReference type="ARBA" id="ARBA00022917"/>
    </source>
</evidence>
<dbReference type="EMBL" id="LIIN01000056">
    <property type="protein sequence ID" value="KZX21072.1"/>
    <property type="molecule type" value="Genomic_DNA"/>
</dbReference>
<evidence type="ECO:0000259" key="4">
    <source>
        <dbReference type="Pfam" id="PF00551"/>
    </source>
</evidence>
<dbReference type="EMBL" id="CP047186">
    <property type="protein sequence ID" value="QHC55217.1"/>
    <property type="molecule type" value="Genomic_DNA"/>
</dbReference>
<dbReference type="InterPro" id="IPR044135">
    <property type="entry name" value="Met-tRNA-FMT_C"/>
</dbReference>
<evidence type="ECO:0000313" key="8">
    <source>
        <dbReference type="Proteomes" id="UP000076717"/>
    </source>
</evidence>
<proteinExistence type="inferred from homology"/>
<dbReference type="Proteomes" id="UP000465031">
    <property type="component" value="Chromosome"/>
</dbReference>
<dbReference type="GO" id="GO:0004479">
    <property type="term" value="F:methionyl-tRNA formyltransferase activity"/>
    <property type="evidence" value="ECO:0007669"/>
    <property type="project" value="TreeGrafter"/>
</dbReference>
<dbReference type="OrthoDB" id="9802815at2"/>
<feature type="domain" description="Formyl transferase N-terminal" evidence="4">
    <location>
        <begin position="1"/>
        <end position="177"/>
    </location>
</feature>
<dbReference type="Pfam" id="PF00551">
    <property type="entry name" value="Formyl_trans_N"/>
    <property type="match status" value="1"/>
</dbReference>
<comment type="similarity">
    <text evidence="1">Belongs to the Fmt family.</text>
</comment>
<reference evidence="7" key="3">
    <citation type="submission" date="2019-12" db="EMBL/GenBank/DDBJ databases">
        <title>Complete and Draft Genome Sequences of New Strains and Members of Some Known Species of the Genus Rathayibacter isolated from Plants.</title>
        <authorList>
            <person name="Tarlachkov S.V."/>
            <person name="Starodumova I.P."/>
            <person name="Dorofeeva L.V."/>
            <person name="Prisyazhnaya N.V."/>
            <person name="Leyn S.A."/>
            <person name="Zlamal J.E."/>
            <person name="Elane M.L."/>
            <person name="Osterman A.L."/>
            <person name="Nadler S.A."/>
            <person name="Subbotin S.A."/>
            <person name="Evtushenko L.I."/>
        </authorList>
    </citation>
    <scope>NUCLEOTIDE SEQUENCE</scope>
    <source>
        <strain evidence="7">VKM Ac-2761</strain>
    </source>
</reference>
<evidence type="ECO:0000256" key="2">
    <source>
        <dbReference type="ARBA" id="ARBA00022679"/>
    </source>
</evidence>
<dbReference type="Gene3D" id="3.40.50.12230">
    <property type="match status" value="1"/>
</dbReference>
<dbReference type="SUPFAM" id="SSF50486">
    <property type="entry name" value="FMT C-terminal domain-like"/>
    <property type="match status" value="1"/>
</dbReference>
<dbReference type="Pfam" id="PF02911">
    <property type="entry name" value="Formyl_trans_C"/>
    <property type="match status" value="1"/>
</dbReference>
<dbReference type="InterPro" id="IPR036477">
    <property type="entry name" value="Formyl_transf_N_sf"/>
</dbReference>
<organism evidence="6 8">
    <name type="scientific">Rathayibacter tanaceti</name>
    <dbReference type="NCBI Taxonomy" id="1671680"/>
    <lineage>
        <taxon>Bacteria</taxon>
        <taxon>Bacillati</taxon>
        <taxon>Actinomycetota</taxon>
        <taxon>Actinomycetes</taxon>
        <taxon>Micrococcales</taxon>
        <taxon>Microbacteriaceae</taxon>
        <taxon>Rathayibacter</taxon>
    </lineage>
</organism>
<gene>
    <name evidence="6" type="primary">arnA</name>
    <name evidence="6" type="ORF">ACH61_01816</name>
    <name evidence="7" type="ORF">GSU10_05960</name>
</gene>
<evidence type="ECO:0000313" key="7">
    <source>
        <dbReference type="EMBL" id="QHC55217.1"/>
    </source>
</evidence>
<reference evidence="6 8" key="1">
    <citation type="submission" date="2015-08" db="EMBL/GenBank/DDBJ databases">
        <title>Draft Genome Sequence of Rathayibacter sp. Strain VKM Ac-2596 Isolated from Leaf Gall Induced by Plant-Parasitic Nematodes.</title>
        <authorList>
            <person name="Vasilenko O.V."/>
            <person name="Starodumova I.P."/>
            <person name="Tarlachkov S.V."/>
            <person name="Dorofeeva L.V."/>
            <person name="Evtushenko L.I."/>
        </authorList>
    </citation>
    <scope>NUCLEOTIDE SEQUENCE [LARGE SCALE GENOMIC DNA]</scope>
    <source>
        <strain evidence="6 8">VKM Ac-2596</strain>
    </source>
</reference>
<evidence type="ECO:0000313" key="9">
    <source>
        <dbReference type="Proteomes" id="UP000465031"/>
    </source>
</evidence>
<evidence type="ECO:0000256" key="1">
    <source>
        <dbReference type="ARBA" id="ARBA00010699"/>
    </source>
</evidence>
<dbReference type="GO" id="GO:0005829">
    <property type="term" value="C:cytosol"/>
    <property type="evidence" value="ECO:0007669"/>
    <property type="project" value="TreeGrafter"/>
</dbReference>
<dbReference type="PANTHER" id="PTHR11138:SF5">
    <property type="entry name" value="METHIONYL-TRNA FORMYLTRANSFERASE, MITOCHONDRIAL"/>
    <property type="match status" value="1"/>
</dbReference>
<dbReference type="PATRIC" id="fig|1671680.3.peg.1933"/>
<dbReference type="InterPro" id="IPR005793">
    <property type="entry name" value="Formyl_trans_C"/>
</dbReference>
<keyword evidence="8" id="KW-1185">Reference proteome</keyword>
<evidence type="ECO:0000259" key="5">
    <source>
        <dbReference type="Pfam" id="PF02911"/>
    </source>
</evidence>
<dbReference type="AlphaFoldDB" id="A0A166HRW8"/>
<dbReference type="CDD" id="cd08369">
    <property type="entry name" value="FMT_core"/>
    <property type="match status" value="1"/>
</dbReference>
<dbReference type="Proteomes" id="UP000076717">
    <property type="component" value="Unassembled WGS sequence"/>
</dbReference>
<keyword evidence="2" id="KW-0808">Transferase</keyword>
<protein>
    <submittedName>
        <fullName evidence="6">Bifunctional polymyxin resistance protein ArnA</fullName>
    </submittedName>
    <submittedName>
        <fullName evidence="7">Methionyl-tRNA formyltransferase</fullName>
    </submittedName>
</protein>
<dbReference type="SUPFAM" id="SSF53328">
    <property type="entry name" value="Formyltransferase"/>
    <property type="match status" value="1"/>
</dbReference>
<dbReference type="InterPro" id="IPR002376">
    <property type="entry name" value="Formyl_transf_N"/>
</dbReference>
<dbReference type="RefSeq" id="WP_068211033.1">
    <property type="nucleotide sequence ID" value="NZ_CP047186.1"/>
</dbReference>
<evidence type="ECO:0000313" key="6">
    <source>
        <dbReference type="EMBL" id="KZX21072.1"/>
    </source>
</evidence>
<dbReference type="CDD" id="cd08704">
    <property type="entry name" value="Met_tRNA_FMT_C"/>
    <property type="match status" value="1"/>
</dbReference>
<keyword evidence="3" id="KW-0648">Protein biosynthesis</keyword>